<proteinExistence type="predicted"/>
<gene>
    <name evidence="1" type="ORF">ECRASSUSDP1_LOCUS24943</name>
</gene>
<name>A0AAD1Y1E4_EUPCR</name>
<keyword evidence="2" id="KW-1185">Reference proteome</keyword>
<accession>A0AAD1Y1E4</accession>
<dbReference type="AlphaFoldDB" id="A0AAD1Y1E4"/>
<comment type="caution">
    <text evidence="1">The sequence shown here is derived from an EMBL/GenBank/DDBJ whole genome shotgun (WGS) entry which is preliminary data.</text>
</comment>
<evidence type="ECO:0000313" key="2">
    <source>
        <dbReference type="Proteomes" id="UP001295684"/>
    </source>
</evidence>
<sequence>MDNETNDDFNVPLQTPSHRLTIIQGSSIPISRMGPRSDLELDSSHIFGYNTSSEHSHYPSRFQYSHSSLLTNSNLARRRKTSEEIITKTIENQQCLLEYLDSTDWIFQSKLNIFSVNFSFYC</sequence>
<evidence type="ECO:0000313" key="1">
    <source>
        <dbReference type="EMBL" id="CAI2383443.1"/>
    </source>
</evidence>
<reference evidence="1" key="1">
    <citation type="submission" date="2023-07" db="EMBL/GenBank/DDBJ databases">
        <authorList>
            <consortium name="AG Swart"/>
            <person name="Singh M."/>
            <person name="Singh A."/>
            <person name="Seah K."/>
            <person name="Emmerich C."/>
        </authorList>
    </citation>
    <scope>NUCLEOTIDE SEQUENCE</scope>
    <source>
        <strain evidence="1">DP1</strain>
    </source>
</reference>
<dbReference type="EMBL" id="CAMPGE010025708">
    <property type="protein sequence ID" value="CAI2383443.1"/>
    <property type="molecule type" value="Genomic_DNA"/>
</dbReference>
<dbReference type="Proteomes" id="UP001295684">
    <property type="component" value="Unassembled WGS sequence"/>
</dbReference>
<organism evidence="1 2">
    <name type="scientific">Euplotes crassus</name>
    <dbReference type="NCBI Taxonomy" id="5936"/>
    <lineage>
        <taxon>Eukaryota</taxon>
        <taxon>Sar</taxon>
        <taxon>Alveolata</taxon>
        <taxon>Ciliophora</taxon>
        <taxon>Intramacronucleata</taxon>
        <taxon>Spirotrichea</taxon>
        <taxon>Hypotrichia</taxon>
        <taxon>Euplotida</taxon>
        <taxon>Euplotidae</taxon>
        <taxon>Moneuplotes</taxon>
    </lineage>
</organism>
<protein>
    <submittedName>
        <fullName evidence="1">Uncharacterized protein</fullName>
    </submittedName>
</protein>